<dbReference type="InterPro" id="IPR002035">
    <property type="entry name" value="VWF_A"/>
</dbReference>
<comment type="subcellular location">
    <subcellularLocation>
        <location evidence="1">Secreted</location>
    </subcellularLocation>
</comment>
<dbReference type="PANTHER" id="PTHR47824:SF3">
    <property type="entry name" value="UBIQUITIN-LIKE DOMAIN-CONTAINING PROTEIN"/>
    <property type="match status" value="1"/>
</dbReference>
<reference evidence="5 6" key="1">
    <citation type="submission" date="2017-02" db="EMBL/GenBank/DDBJ databases">
        <authorList>
            <person name="Peterson S.W."/>
        </authorList>
    </citation>
    <scope>NUCLEOTIDE SEQUENCE [LARGE SCALE GENOMIC DNA]</scope>
    <source>
        <strain evidence="5 6">ATCC BAA-909</strain>
    </source>
</reference>
<proteinExistence type="predicted"/>
<keyword evidence="6" id="KW-1185">Reference proteome</keyword>
<dbReference type="CDD" id="cd00198">
    <property type="entry name" value="vWFA"/>
    <property type="match status" value="1"/>
</dbReference>
<evidence type="ECO:0000256" key="2">
    <source>
        <dbReference type="ARBA" id="ARBA00022525"/>
    </source>
</evidence>
<dbReference type="PANTHER" id="PTHR47824">
    <property type="entry name" value="UBIQUITIN-LIKE DOMAIN-CONTAINING PROTEIN"/>
    <property type="match status" value="1"/>
</dbReference>
<dbReference type="Pfam" id="PF25106">
    <property type="entry name" value="VWA_4"/>
    <property type="match status" value="1"/>
</dbReference>
<dbReference type="RefSeq" id="WP_078930578.1">
    <property type="nucleotide sequence ID" value="NZ_FUXC01000003.1"/>
</dbReference>
<dbReference type="Gene3D" id="3.40.50.410">
    <property type="entry name" value="von Willebrand factor, type A domain"/>
    <property type="match status" value="1"/>
</dbReference>
<organism evidence="5 6">
    <name type="scientific">Treponema berlinense</name>
    <dbReference type="NCBI Taxonomy" id="225004"/>
    <lineage>
        <taxon>Bacteria</taxon>
        <taxon>Pseudomonadati</taxon>
        <taxon>Spirochaetota</taxon>
        <taxon>Spirochaetia</taxon>
        <taxon>Spirochaetales</taxon>
        <taxon>Treponemataceae</taxon>
        <taxon>Treponema</taxon>
    </lineage>
</organism>
<accession>A0A1T4MAL8</accession>
<evidence type="ECO:0000256" key="3">
    <source>
        <dbReference type="ARBA" id="ARBA00022729"/>
    </source>
</evidence>
<keyword evidence="2" id="KW-0964">Secreted</keyword>
<evidence type="ECO:0000313" key="6">
    <source>
        <dbReference type="Proteomes" id="UP000190395"/>
    </source>
</evidence>
<evidence type="ECO:0000256" key="1">
    <source>
        <dbReference type="ARBA" id="ARBA00004613"/>
    </source>
</evidence>
<dbReference type="InterPro" id="IPR056861">
    <property type="entry name" value="HMCN1-like_VWA"/>
</dbReference>
<name>A0A1T4MAL8_9SPIR</name>
<dbReference type="InterPro" id="IPR036465">
    <property type="entry name" value="vWFA_dom_sf"/>
</dbReference>
<dbReference type="AlphaFoldDB" id="A0A1T4MAL8"/>
<dbReference type="EMBL" id="FUXC01000003">
    <property type="protein sequence ID" value="SJZ63992.1"/>
    <property type="molecule type" value="Genomic_DNA"/>
</dbReference>
<sequence length="429" mass="48876">MKKLAFSFFIMIYGFFGIFAQTMPAQPSSLLITESDIRLVYENNKNFENAEGYHLYIRKKPGIESIMLTETTKDPSGTQDNYAYRALEYNSINGDEIRYLNGKPLKSEFAKYSLIDSTPQADEQFGQAFHIYIPSEIEYGYEWSRHGKLKINRGTFINIRSFSKKYGDYTGTFLDNPFMFDLGKIPEKKVELPAKKQEPAPQPLPEPEELPPPVKEPIVLTDDYNPAAAASFNDIANFNGGQMCFSKGPDSIVDDITASIERISPKNKVDVVFAIDTTGSMKDDVQKLREEWIPRLTEQIKQFGDFRIGLLLYRDYNDTYRLMGLPVKRYEFTKDINVFTKNLNSFVIYGNEGGDIPEAVYEALFASLTFYKWRKDAYRKIILIGDAEPHPTPRGTGKYTKQLVADTAKAKNIVIDAIIVPDDKSARGR</sequence>
<dbReference type="STRING" id="225004.SAMN02745152_00827"/>
<evidence type="ECO:0000313" key="5">
    <source>
        <dbReference type="EMBL" id="SJZ63992.1"/>
    </source>
</evidence>
<feature type="domain" description="VWFA" evidence="4">
    <location>
        <begin position="270"/>
        <end position="429"/>
    </location>
</feature>
<dbReference type="PROSITE" id="PS50234">
    <property type="entry name" value="VWFA"/>
    <property type="match status" value="1"/>
</dbReference>
<dbReference type="OrthoDB" id="308811at2"/>
<keyword evidence="3" id="KW-0732">Signal</keyword>
<evidence type="ECO:0000259" key="4">
    <source>
        <dbReference type="PROSITE" id="PS50234"/>
    </source>
</evidence>
<protein>
    <submittedName>
        <fullName evidence="5">von Willebrand factor type A domain-containing protein</fullName>
    </submittedName>
</protein>
<gene>
    <name evidence="5" type="ORF">SAMN02745152_00827</name>
</gene>
<dbReference type="GeneID" id="303367085"/>
<dbReference type="Proteomes" id="UP000190395">
    <property type="component" value="Unassembled WGS sequence"/>
</dbReference>
<dbReference type="SUPFAM" id="SSF53300">
    <property type="entry name" value="vWA-like"/>
    <property type="match status" value="1"/>
</dbReference>